<evidence type="ECO:0000313" key="8">
    <source>
        <dbReference type="EMBL" id="AKR17918.1"/>
    </source>
</evidence>
<dbReference type="PIRSF" id="PIRSF002158">
    <property type="entry name" value="Ribosomal_L2"/>
    <property type="match status" value="1"/>
</dbReference>
<evidence type="ECO:0000256" key="3">
    <source>
        <dbReference type="ARBA" id="ARBA00023274"/>
    </source>
</evidence>
<reference evidence="8" key="1">
    <citation type="journal article" date="2017" name="J. Phycol.">
        <title>A rare case of plastid protein-coding gene duplication in the chloroplast genome of Euglena archaeoplastidiata (Euglenophyta).</title>
        <authorList>
            <person name="Bennett M.S."/>
            <person name="Shiu S.H."/>
            <person name="Triemer R.E."/>
        </authorList>
    </citation>
    <scope>NUCLEOTIDE SEQUENCE</scope>
    <source>
        <strain evidence="8">Michigan</strain>
    </source>
</reference>
<dbReference type="GO" id="GO:0032543">
    <property type="term" value="P:mitochondrial translation"/>
    <property type="evidence" value="ECO:0007669"/>
    <property type="project" value="TreeGrafter"/>
</dbReference>
<dbReference type="PROSITE" id="PS00467">
    <property type="entry name" value="RIBOSOMAL_L2"/>
    <property type="match status" value="1"/>
</dbReference>
<dbReference type="Gene3D" id="4.10.950.10">
    <property type="entry name" value="Ribosomal protein L2, domain 3"/>
    <property type="match status" value="1"/>
</dbReference>
<dbReference type="InterPro" id="IPR002171">
    <property type="entry name" value="Ribosomal_uL2"/>
</dbReference>
<dbReference type="InterPro" id="IPR014726">
    <property type="entry name" value="Ribosomal_uL2_dom3"/>
</dbReference>
<evidence type="ECO:0000256" key="5">
    <source>
        <dbReference type="SAM" id="MobiDB-lite"/>
    </source>
</evidence>
<accession>A0A1X9GCQ8</accession>
<dbReference type="Gene3D" id="2.30.30.30">
    <property type="match status" value="1"/>
</dbReference>
<organism evidence="8">
    <name type="scientific">Euglena archaeoplastidiata</name>
    <dbReference type="NCBI Taxonomy" id="1188008"/>
    <lineage>
        <taxon>Eukaryota</taxon>
        <taxon>Discoba</taxon>
        <taxon>Euglenozoa</taxon>
        <taxon>Euglenida</taxon>
        <taxon>Spirocuta</taxon>
        <taxon>Euglenophyceae</taxon>
        <taxon>Euglenales</taxon>
        <taxon>Euglenaceae</taxon>
        <taxon>Euglena</taxon>
    </lineage>
</organism>
<dbReference type="FunFam" id="4.10.950.10:FF:000001">
    <property type="entry name" value="50S ribosomal protein L2"/>
    <property type="match status" value="1"/>
</dbReference>
<dbReference type="GO" id="GO:0019843">
    <property type="term" value="F:rRNA binding"/>
    <property type="evidence" value="ECO:0007669"/>
    <property type="project" value="UniProtKB-UniRule"/>
</dbReference>
<dbReference type="GeneID" id="33195334"/>
<evidence type="ECO:0000259" key="6">
    <source>
        <dbReference type="SMART" id="SM01382"/>
    </source>
</evidence>
<evidence type="ECO:0000256" key="4">
    <source>
        <dbReference type="HAMAP-Rule" id="MF_01320"/>
    </source>
</evidence>
<dbReference type="AlphaFoldDB" id="A0A1X9GCQ8"/>
<dbReference type="InterPro" id="IPR022669">
    <property type="entry name" value="Ribosomal_uL2_C"/>
</dbReference>
<dbReference type="SUPFAM" id="SSF50104">
    <property type="entry name" value="Translation proteins SH3-like domain"/>
    <property type="match status" value="1"/>
</dbReference>
<gene>
    <name evidence="4 8" type="primary">rpl2</name>
</gene>
<dbReference type="InterPro" id="IPR022666">
    <property type="entry name" value="Ribosomal_uL2_RNA-bd_dom"/>
</dbReference>
<feature type="region of interest" description="Disordered" evidence="5">
    <location>
        <begin position="221"/>
        <end position="259"/>
    </location>
</feature>
<dbReference type="PANTHER" id="PTHR13691:SF5">
    <property type="entry name" value="LARGE RIBOSOMAL SUBUNIT PROTEIN UL2M"/>
    <property type="match status" value="1"/>
</dbReference>
<dbReference type="Pfam" id="PF00181">
    <property type="entry name" value="Ribosomal_L2_N"/>
    <property type="match status" value="1"/>
</dbReference>
<proteinExistence type="inferred from homology"/>
<keyword evidence="8" id="KW-0934">Plastid</keyword>
<dbReference type="RefSeq" id="YP_009389145.1">
    <property type="nucleotide sequence ID" value="NC_035156.1"/>
</dbReference>
<dbReference type="SUPFAM" id="SSF50249">
    <property type="entry name" value="Nucleic acid-binding proteins"/>
    <property type="match status" value="1"/>
</dbReference>
<comment type="similarity">
    <text evidence="1 4">Belongs to the universal ribosomal protein uL2 family.</text>
</comment>
<dbReference type="GO" id="GO:0003735">
    <property type="term" value="F:structural constituent of ribosome"/>
    <property type="evidence" value="ECO:0007669"/>
    <property type="project" value="InterPro"/>
</dbReference>
<evidence type="ECO:0000256" key="2">
    <source>
        <dbReference type="ARBA" id="ARBA00022980"/>
    </source>
</evidence>
<sequence>MAIRLYKPYTSGTRNRSVSDFSEITSMKPEKIFNILFHRVKGRNNRGLITSRNLGGGHKRLYRKIDFKRNKLGTSARVHSIEYDPNRNARIALLHYLDGEKRYILHPLGLNINDVVISDFDISIKVGNALPLNKIPQGTDVHNVEFRPGRGGQIARAAGTSAQILAKQGFFVTLRLPSGEVRLIEKFCWATIGKVGNIDASNLTYGKAGCKRWRGKTPKVRGVAMNPCDHPHGGGEGKSPIGRARPVTPFGKPALGRKTRKPKKYSNIYIIRSKSIL</sequence>
<evidence type="ECO:0000259" key="7">
    <source>
        <dbReference type="SMART" id="SM01383"/>
    </source>
</evidence>
<keyword evidence="3 4" id="KW-0687">Ribonucleoprotein</keyword>
<keyword evidence="2 4" id="KW-0689">Ribosomal protein</keyword>
<dbReference type="HAMAP" id="MF_01320_B">
    <property type="entry name" value="Ribosomal_uL2_B"/>
    <property type="match status" value="1"/>
</dbReference>
<feature type="domain" description="Large ribosomal subunit protein uL2 RNA-binding" evidence="7">
    <location>
        <begin position="42"/>
        <end position="118"/>
    </location>
</feature>
<dbReference type="Pfam" id="PF03947">
    <property type="entry name" value="Ribosomal_L2_C"/>
    <property type="match status" value="1"/>
</dbReference>
<dbReference type="GO" id="GO:0009507">
    <property type="term" value="C:chloroplast"/>
    <property type="evidence" value="ECO:0007669"/>
    <property type="project" value="UniProtKB-SubCell"/>
</dbReference>
<dbReference type="SMART" id="SM01382">
    <property type="entry name" value="Ribosomal_L2_C"/>
    <property type="match status" value="1"/>
</dbReference>
<dbReference type="FunFam" id="2.30.30.30:FF:000001">
    <property type="entry name" value="50S ribosomal protein L2"/>
    <property type="match status" value="1"/>
</dbReference>
<dbReference type="Gene3D" id="2.40.50.140">
    <property type="entry name" value="Nucleic acid-binding proteins"/>
    <property type="match status" value="1"/>
</dbReference>
<dbReference type="InterPro" id="IPR014722">
    <property type="entry name" value="Rib_uL2_dom2"/>
</dbReference>
<dbReference type="InterPro" id="IPR012340">
    <property type="entry name" value="NA-bd_OB-fold"/>
</dbReference>
<comment type="subunit">
    <text evidence="4">Part of the 50S ribosomal subunit.</text>
</comment>
<dbReference type="GO" id="GO:0016740">
    <property type="term" value="F:transferase activity"/>
    <property type="evidence" value="ECO:0007669"/>
    <property type="project" value="InterPro"/>
</dbReference>
<dbReference type="InterPro" id="IPR005880">
    <property type="entry name" value="Ribosomal_uL2_bac/org-type"/>
</dbReference>
<dbReference type="GO" id="GO:0005762">
    <property type="term" value="C:mitochondrial large ribosomal subunit"/>
    <property type="evidence" value="ECO:0007669"/>
    <property type="project" value="TreeGrafter"/>
</dbReference>
<dbReference type="NCBIfam" id="TIGR01171">
    <property type="entry name" value="rplB_bact"/>
    <property type="match status" value="1"/>
</dbReference>
<dbReference type="SMART" id="SM01383">
    <property type="entry name" value="Ribosomal_L2"/>
    <property type="match status" value="1"/>
</dbReference>
<dbReference type="InterPro" id="IPR022671">
    <property type="entry name" value="Ribosomal_uL2_CS"/>
</dbReference>
<comment type="subcellular location">
    <subcellularLocation>
        <location evidence="4">Plastid</location>
        <location evidence="4">Chloroplast</location>
    </subcellularLocation>
</comment>
<feature type="domain" description="Large ribosomal subunit protein uL2 C-terminal" evidence="6">
    <location>
        <begin position="124"/>
        <end position="253"/>
    </location>
</feature>
<evidence type="ECO:0000256" key="1">
    <source>
        <dbReference type="ARBA" id="ARBA00005636"/>
    </source>
</evidence>
<protein>
    <recommendedName>
        <fullName evidence="4">Large ribosomal subunit protein uL2c</fullName>
    </recommendedName>
</protein>
<geneLocation type="chloroplast" evidence="8"/>
<dbReference type="InterPro" id="IPR008991">
    <property type="entry name" value="Translation_prot_SH3-like_sf"/>
</dbReference>
<name>A0A1X9GCQ8_9EUGL</name>
<dbReference type="EMBL" id="KP939040">
    <property type="protein sequence ID" value="AKR17918.1"/>
    <property type="molecule type" value="Genomic_DNA"/>
</dbReference>
<dbReference type="PANTHER" id="PTHR13691">
    <property type="entry name" value="RIBOSOMAL PROTEIN L2"/>
    <property type="match status" value="1"/>
</dbReference>
<keyword evidence="8" id="KW-0150">Chloroplast</keyword>